<evidence type="ECO:0000313" key="4">
    <source>
        <dbReference type="Proteomes" id="UP001501600"/>
    </source>
</evidence>
<evidence type="ECO:0008006" key="5">
    <source>
        <dbReference type="Google" id="ProtNLM"/>
    </source>
</evidence>
<dbReference type="Proteomes" id="UP001501600">
    <property type="component" value="Unassembled WGS sequence"/>
</dbReference>
<organism evidence="3 4">
    <name type="scientific">Ferrimonas gelatinilytica</name>
    <dbReference type="NCBI Taxonomy" id="1255257"/>
    <lineage>
        <taxon>Bacteria</taxon>
        <taxon>Pseudomonadati</taxon>
        <taxon>Pseudomonadota</taxon>
        <taxon>Gammaproteobacteria</taxon>
        <taxon>Alteromonadales</taxon>
        <taxon>Ferrimonadaceae</taxon>
        <taxon>Ferrimonas</taxon>
    </lineage>
</organism>
<protein>
    <recommendedName>
        <fullName evidence="5">Phage shock protein B</fullName>
    </recommendedName>
</protein>
<keyword evidence="2" id="KW-1133">Transmembrane helix</keyword>
<proteinExistence type="predicted"/>
<keyword evidence="2" id="KW-0812">Transmembrane</keyword>
<feature type="coiled-coil region" evidence="1">
    <location>
        <begin position="33"/>
        <end position="60"/>
    </location>
</feature>
<evidence type="ECO:0000256" key="1">
    <source>
        <dbReference type="SAM" id="Coils"/>
    </source>
</evidence>
<keyword evidence="4" id="KW-1185">Reference proteome</keyword>
<dbReference type="RefSeq" id="WP_345316989.1">
    <property type="nucleotide sequence ID" value="NZ_BAABLF010000013.1"/>
</dbReference>
<keyword evidence="2" id="KW-0472">Membrane</keyword>
<gene>
    <name evidence="3" type="ORF">GCM10025772_20720</name>
</gene>
<evidence type="ECO:0000256" key="2">
    <source>
        <dbReference type="SAM" id="Phobius"/>
    </source>
</evidence>
<dbReference type="EMBL" id="BAABLF010000013">
    <property type="protein sequence ID" value="GAA5192178.1"/>
    <property type="molecule type" value="Genomic_DNA"/>
</dbReference>
<evidence type="ECO:0000313" key="3">
    <source>
        <dbReference type="EMBL" id="GAA5192178.1"/>
    </source>
</evidence>
<keyword evidence="1" id="KW-0175">Coiled coil</keyword>
<feature type="transmembrane region" description="Helical" evidence="2">
    <location>
        <begin position="6"/>
        <end position="21"/>
    </location>
</feature>
<accession>A0ABP9S6V9</accession>
<sequence length="76" mass="8712">MTSWALVAVVAIVMVCLVEMVKHRHRGLGRKEKVELESRLAQLESDNQILQERVAVLERIVTDRGFDLDQQIRDLG</sequence>
<name>A0ABP9S6V9_9GAMM</name>
<comment type="caution">
    <text evidence="3">The sequence shown here is derived from an EMBL/GenBank/DDBJ whole genome shotgun (WGS) entry which is preliminary data.</text>
</comment>
<reference evidence="4" key="1">
    <citation type="journal article" date="2019" name="Int. J. Syst. Evol. Microbiol.">
        <title>The Global Catalogue of Microorganisms (GCM) 10K type strain sequencing project: providing services to taxonomists for standard genome sequencing and annotation.</title>
        <authorList>
            <consortium name="The Broad Institute Genomics Platform"/>
            <consortium name="The Broad Institute Genome Sequencing Center for Infectious Disease"/>
            <person name="Wu L."/>
            <person name="Ma J."/>
        </authorList>
    </citation>
    <scope>NUCLEOTIDE SEQUENCE [LARGE SCALE GENOMIC DNA]</scope>
    <source>
        <strain evidence="4">JCM 18720</strain>
    </source>
</reference>